<evidence type="ECO:0000256" key="4">
    <source>
        <dbReference type="RuleBase" id="RU362118"/>
    </source>
</evidence>
<feature type="modified residue" description="N6-(pyridoxal phosphate)lysine" evidence="3">
    <location>
        <position position="204"/>
    </location>
</feature>
<comment type="similarity">
    <text evidence="4">Belongs to the trans-sulfuration enzymes family.</text>
</comment>
<dbReference type="PANTHER" id="PTHR11808">
    <property type="entry name" value="TRANS-SULFURATION ENZYME FAMILY MEMBER"/>
    <property type="match status" value="1"/>
</dbReference>
<dbReference type="GO" id="GO:0030170">
    <property type="term" value="F:pyridoxal phosphate binding"/>
    <property type="evidence" value="ECO:0007669"/>
    <property type="project" value="InterPro"/>
</dbReference>
<evidence type="ECO:0000313" key="5">
    <source>
        <dbReference type="EMBL" id="XCF09740.1"/>
    </source>
</evidence>
<dbReference type="Gene3D" id="3.90.1150.10">
    <property type="entry name" value="Aspartate Aminotransferase, domain 1"/>
    <property type="match status" value="1"/>
</dbReference>
<comment type="cofactor">
    <cofactor evidence="1 4">
        <name>pyridoxal 5'-phosphate</name>
        <dbReference type="ChEBI" id="CHEBI:597326"/>
    </cofactor>
</comment>
<dbReference type="SUPFAM" id="SSF53383">
    <property type="entry name" value="PLP-dependent transferases"/>
    <property type="match status" value="1"/>
</dbReference>
<evidence type="ECO:0000256" key="1">
    <source>
        <dbReference type="ARBA" id="ARBA00001933"/>
    </source>
</evidence>
<dbReference type="InterPro" id="IPR015424">
    <property type="entry name" value="PyrdxlP-dep_Trfase"/>
</dbReference>
<dbReference type="KEGG" id="suly:ABM428_11655"/>
<reference evidence="5" key="1">
    <citation type="journal article" date="2020" name="Int. J. Syst. Evol. Microbiol.">
        <title>Notification of changes in taxonomic opinion previously published outside the IJSEM.</title>
        <authorList>
            <person name="Oren A."/>
            <person name="Garrity G."/>
        </authorList>
    </citation>
    <scope>NUCLEOTIDE SEQUENCE</scope>
    <source>
        <strain evidence="5">TCYB15</strain>
    </source>
</reference>
<dbReference type="Gene3D" id="3.40.640.10">
    <property type="entry name" value="Type I PLP-dependent aspartate aminotransferase-like (Major domain)"/>
    <property type="match status" value="1"/>
</dbReference>
<keyword evidence="2 3" id="KW-0663">Pyridoxal phosphate</keyword>
<protein>
    <submittedName>
        <fullName evidence="5">PLP-dependent transferase</fullName>
    </submittedName>
</protein>
<dbReference type="EMBL" id="CP159193">
    <property type="protein sequence ID" value="XCF09740.1"/>
    <property type="molecule type" value="Genomic_DNA"/>
</dbReference>
<keyword evidence="5" id="KW-0808">Transferase</keyword>
<accession>A0AAU8C1X3</accession>
<evidence type="ECO:0000256" key="3">
    <source>
        <dbReference type="PIRSR" id="PIRSR001434-2"/>
    </source>
</evidence>
<dbReference type="GO" id="GO:0016846">
    <property type="term" value="F:carbon-sulfur lyase activity"/>
    <property type="evidence" value="ECO:0007669"/>
    <property type="project" value="TreeGrafter"/>
</dbReference>
<organism evidence="5">
    <name type="scientific">Sulfitobacter sp. TCYB15</name>
    <dbReference type="NCBI Taxonomy" id="3229275"/>
    <lineage>
        <taxon>Bacteria</taxon>
        <taxon>Pseudomonadati</taxon>
        <taxon>Pseudomonadota</taxon>
        <taxon>Alphaproteobacteria</taxon>
        <taxon>Rhodobacterales</taxon>
        <taxon>Roseobacteraceae</taxon>
        <taxon>Sulfitobacter</taxon>
    </lineage>
</organism>
<proteinExistence type="inferred from homology"/>
<reference evidence="5" key="2">
    <citation type="submission" date="2024-06" db="EMBL/GenBank/DDBJ databases">
        <authorList>
            <person name="Deng Y."/>
        </authorList>
    </citation>
    <scope>NUCLEOTIDE SEQUENCE</scope>
    <source>
        <strain evidence="5">TCYB15</strain>
    </source>
</reference>
<dbReference type="Pfam" id="PF01053">
    <property type="entry name" value="Cys_Met_Meta_PP"/>
    <property type="match status" value="1"/>
</dbReference>
<sequence>MSDTSRLSPATIAAQAAGAVDAQTGGVVPALPMATTYLRDEAYQPLRADNIYLRDQSDIVRVAEKVLSQLEGAKESLLFPSGMAALAAVFRTVPNGGRVLVQSQIYWGTTKWIRDFCTRRDIELREVEASDMAAFAAACESFRPTLALIETPSNPWLRVVDIQAAADAVHSAGGLLVVDSTAATPILQQPLKHGADVVMHSATKGINGHSDVLAGVLATNDVTGRVWEDIKADRHDAGAVIGPFEAWLLVRGMRTLPLRAKQMSCNAMELAELLQNHPKIEKVLYPGLASHTGHELATRQMSGGFGSLLSCIVKGGGAAALEVVGKLEVFHRATSLGGVESLVEHRHTIEPHTGIPEGLLRLSVGIEDIEDLKRDLSQALDA</sequence>
<dbReference type="InterPro" id="IPR015422">
    <property type="entry name" value="PyrdxlP-dep_Trfase_small"/>
</dbReference>
<dbReference type="PANTHER" id="PTHR11808:SF35">
    <property type="entry name" value="CYSTATHIONINE GAMMA-SYNTHASE (AFU_ORTHOLOGUE AFUA_7G01590)"/>
    <property type="match status" value="1"/>
</dbReference>
<dbReference type="GO" id="GO:0019346">
    <property type="term" value="P:transsulfuration"/>
    <property type="evidence" value="ECO:0007669"/>
    <property type="project" value="InterPro"/>
</dbReference>
<dbReference type="RefSeq" id="WP_353627964.1">
    <property type="nucleotide sequence ID" value="NZ_CP159193.1"/>
</dbReference>
<dbReference type="GO" id="GO:0016740">
    <property type="term" value="F:transferase activity"/>
    <property type="evidence" value="ECO:0007669"/>
    <property type="project" value="UniProtKB-KW"/>
</dbReference>
<name>A0AAU8C1X3_9RHOB</name>
<dbReference type="InterPro" id="IPR000277">
    <property type="entry name" value="Cys/Met-Metab_PyrdxlP-dep_enz"/>
</dbReference>
<dbReference type="AlphaFoldDB" id="A0AAU8C1X3"/>
<gene>
    <name evidence="5" type="ORF">ABM428_11655</name>
</gene>
<dbReference type="FunFam" id="3.40.640.10:FF:000046">
    <property type="entry name" value="Cystathionine gamma-lyase"/>
    <property type="match status" value="1"/>
</dbReference>
<evidence type="ECO:0000256" key="2">
    <source>
        <dbReference type="ARBA" id="ARBA00022898"/>
    </source>
</evidence>
<dbReference type="GO" id="GO:0005737">
    <property type="term" value="C:cytoplasm"/>
    <property type="evidence" value="ECO:0007669"/>
    <property type="project" value="TreeGrafter"/>
</dbReference>
<dbReference type="PIRSF" id="PIRSF001434">
    <property type="entry name" value="CGS"/>
    <property type="match status" value="1"/>
</dbReference>
<dbReference type="InterPro" id="IPR015421">
    <property type="entry name" value="PyrdxlP-dep_Trfase_major"/>
</dbReference>